<comment type="caution">
    <text evidence="2">The sequence shown here is derived from an EMBL/GenBank/DDBJ whole genome shotgun (WGS) entry which is preliminary data.</text>
</comment>
<reference evidence="2 3" key="2">
    <citation type="submission" date="2020-06" db="EMBL/GenBank/DDBJ databases">
        <title>Antribacter stalactiti gen. nov., sp. nov., a new member of the family Nacardiaceae isolated from a cave.</title>
        <authorList>
            <person name="Kim I.S."/>
        </authorList>
    </citation>
    <scope>NUCLEOTIDE SEQUENCE [LARGE SCALE GENOMIC DNA]</scope>
    <source>
        <strain evidence="2 3">YC2-7</strain>
    </source>
</reference>
<dbReference type="EMBL" id="VCQU01000004">
    <property type="protein sequence ID" value="NMN95853.1"/>
    <property type="molecule type" value="Genomic_DNA"/>
</dbReference>
<feature type="domain" description="ER-bound oxygenase mpaB/mpaB'/Rubber oxygenase catalytic" evidence="1">
    <location>
        <begin position="40"/>
        <end position="274"/>
    </location>
</feature>
<dbReference type="PANTHER" id="PTHR36151">
    <property type="entry name" value="BLR2777 PROTEIN"/>
    <property type="match status" value="1"/>
</dbReference>
<keyword evidence="3" id="KW-1185">Reference proteome</keyword>
<evidence type="ECO:0000313" key="2">
    <source>
        <dbReference type="EMBL" id="NMN95853.1"/>
    </source>
</evidence>
<name>A0A848KAJ0_9NOCA</name>
<dbReference type="PANTHER" id="PTHR36151:SF3">
    <property type="entry name" value="ER-BOUND OXYGENASE MPAB_MPAB'_RUBBER OXYGENASE CATALYTIC DOMAIN-CONTAINING PROTEIN"/>
    <property type="match status" value="1"/>
</dbReference>
<dbReference type="Proteomes" id="UP000535543">
    <property type="component" value="Unassembled WGS sequence"/>
</dbReference>
<gene>
    <name evidence="2" type="ORF">FGL95_12485</name>
</gene>
<organism evidence="2 3">
    <name type="scientific">Antrihabitans stalactiti</name>
    <dbReference type="NCBI Taxonomy" id="2584121"/>
    <lineage>
        <taxon>Bacteria</taxon>
        <taxon>Bacillati</taxon>
        <taxon>Actinomycetota</taxon>
        <taxon>Actinomycetes</taxon>
        <taxon>Mycobacteriales</taxon>
        <taxon>Nocardiaceae</taxon>
        <taxon>Antrihabitans</taxon>
    </lineage>
</organism>
<proteinExistence type="predicted"/>
<evidence type="ECO:0000313" key="3">
    <source>
        <dbReference type="Proteomes" id="UP000535543"/>
    </source>
</evidence>
<sequence>MLLLLSRATKGDTLTSTASDPLPSRSEAALPALDSSSLTWKLFGDIRSTPIGLRTATLQAMHPGVGAVLWDSSRFRWELFDRLLRSLPPILGVVYDDPAERTGRTVRDFHKGRVGTDAYGRRWHALGPEVFFWVHATFVESMVATQDHFGTPLTTAEKDQLVAESHAYWNAYGVRAPRELWSDWVDFEAYWNDVLENRLDRNQTTDSVFVDRAAFVVVPTGVPPIVWRLVRRPVRGVSLWLTTGLLPEPARQRLDRDWTRADALMLTVITALVRHSWPVMPTQYRYFPRARAGLGRARSCCR</sequence>
<dbReference type="InterPro" id="IPR018713">
    <property type="entry name" value="MPAB/Lcp_cat_dom"/>
</dbReference>
<dbReference type="GO" id="GO:0016491">
    <property type="term" value="F:oxidoreductase activity"/>
    <property type="evidence" value="ECO:0007669"/>
    <property type="project" value="InterPro"/>
</dbReference>
<protein>
    <submittedName>
        <fullName evidence="2">DUF2236 domain-containing protein</fullName>
    </submittedName>
</protein>
<accession>A0A848KAJ0</accession>
<dbReference type="Pfam" id="PF09995">
    <property type="entry name" value="MPAB_Lcp_cat"/>
    <property type="match status" value="1"/>
</dbReference>
<evidence type="ECO:0000259" key="1">
    <source>
        <dbReference type="Pfam" id="PF09995"/>
    </source>
</evidence>
<dbReference type="AlphaFoldDB" id="A0A848KAJ0"/>
<reference evidence="2 3" key="1">
    <citation type="submission" date="2019-05" db="EMBL/GenBank/DDBJ databases">
        <authorList>
            <person name="Lee S.D."/>
        </authorList>
    </citation>
    <scope>NUCLEOTIDE SEQUENCE [LARGE SCALE GENOMIC DNA]</scope>
    <source>
        <strain evidence="2 3">YC2-7</strain>
    </source>
</reference>